<dbReference type="Proteomes" id="UP000055024">
    <property type="component" value="Unassembled WGS sequence"/>
</dbReference>
<sequence>MEKFFSAKTLYELISQPRMDSECSHITFLP</sequence>
<name>A0A0V1GA74_9BILA</name>
<reference evidence="1 2" key="1">
    <citation type="submission" date="2015-01" db="EMBL/GenBank/DDBJ databases">
        <title>Evolution of Trichinella species and genotypes.</title>
        <authorList>
            <person name="Korhonen P.K."/>
            <person name="Edoardo P."/>
            <person name="Giuseppe L.R."/>
            <person name="Gasser R.B."/>
        </authorList>
    </citation>
    <scope>NUCLEOTIDE SEQUENCE [LARGE SCALE GENOMIC DNA]</scope>
    <source>
        <strain evidence="1">ISS1029</strain>
    </source>
</reference>
<organism evidence="1 2">
    <name type="scientific">Trichinella zimbabwensis</name>
    <dbReference type="NCBI Taxonomy" id="268475"/>
    <lineage>
        <taxon>Eukaryota</taxon>
        <taxon>Metazoa</taxon>
        <taxon>Ecdysozoa</taxon>
        <taxon>Nematoda</taxon>
        <taxon>Enoplea</taxon>
        <taxon>Dorylaimia</taxon>
        <taxon>Trichinellida</taxon>
        <taxon>Trichinellidae</taxon>
        <taxon>Trichinella</taxon>
    </lineage>
</organism>
<protein>
    <submittedName>
        <fullName evidence="1">Uncharacterized protein</fullName>
    </submittedName>
</protein>
<dbReference type="EMBL" id="JYDP01004091">
    <property type="protein sequence ID" value="KRY95160.1"/>
    <property type="molecule type" value="Genomic_DNA"/>
</dbReference>
<keyword evidence="2" id="KW-1185">Reference proteome</keyword>
<dbReference type="AlphaFoldDB" id="A0A0V1GA74"/>
<accession>A0A0V1GA74</accession>
<gene>
    <name evidence="1" type="ORF">T11_902</name>
</gene>
<evidence type="ECO:0000313" key="1">
    <source>
        <dbReference type="EMBL" id="KRY95160.1"/>
    </source>
</evidence>
<proteinExistence type="predicted"/>
<evidence type="ECO:0000313" key="2">
    <source>
        <dbReference type="Proteomes" id="UP000055024"/>
    </source>
</evidence>
<comment type="caution">
    <text evidence="1">The sequence shown here is derived from an EMBL/GenBank/DDBJ whole genome shotgun (WGS) entry which is preliminary data.</text>
</comment>